<sequence>MVKYFVPTSRWEEPLHLEVVKFSYISTPGLLNTQFVMVLQEGGVRTETFRELREQAEVKIVDIYLPEAPGKVLPAIEALSRETKRFTSQGAVPTPDPSDPDAPKPSNFELHEALLAGFDRTEPYIGEKLRACAELKLRRVRETAPIPVPESVSLAIVPDPTEELPEGYVFFQIDGIDNALKGKEVLVLRNPAYRLSDCQKLRVADADRFPKLRPYTDVLIMSVQGTMREAERLGNGDYDGDRVVIIYDQTIVAEFSKGHLDI</sequence>
<reference evidence="4 5" key="1">
    <citation type="journal article" date="2015" name="Genome Biol. Evol.">
        <title>Phylogenomic analyses indicate that early fungi evolved digesting cell walls of algal ancestors of land plants.</title>
        <authorList>
            <person name="Chang Y."/>
            <person name="Wang S."/>
            <person name="Sekimoto S."/>
            <person name="Aerts A.L."/>
            <person name="Choi C."/>
            <person name="Clum A."/>
            <person name="LaButti K.M."/>
            <person name="Lindquist E.A."/>
            <person name="Yee Ngan C."/>
            <person name="Ohm R.A."/>
            <person name="Salamov A.A."/>
            <person name="Grigoriev I.V."/>
            <person name="Spatafora J.W."/>
            <person name="Berbee M.L."/>
        </authorList>
    </citation>
    <scope>NUCLEOTIDE SEQUENCE [LARGE SCALE GENOMIC DNA]</scope>
    <source>
        <strain evidence="4 5">JEL478</strain>
    </source>
</reference>
<protein>
    <recommendedName>
        <fullName evidence="1">RNA-dependent RNA polymerase</fullName>
        <ecNumber evidence="1">2.7.7.48</ecNumber>
    </recommendedName>
</protein>
<organism evidence="4 5">
    <name type="scientific">Gonapodya prolifera (strain JEL478)</name>
    <name type="common">Monoblepharis prolifera</name>
    <dbReference type="NCBI Taxonomy" id="1344416"/>
    <lineage>
        <taxon>Eukaryota</taxon>
        <taxon>Fungi</taxon>
        <taxon>Fungi incertae sedis</taxon>
        <taxon>Chytridiomycota</taxon>
        <taxon>Chytridiomycota incertae sedis</taxon>
        <taxon>Monoblepharidomycetes</taxon>
        <taxon>Monoblepharidales</taxon>
        <taxon>Gonapodyaceae</taxon>
        <taxon>Gonapodya</taxon>
    </lineage>
</organism>
<feature type="region of interest" description="Disordered" evidence="2">
    <location>
        <begin position="84"/>
        <end position="106"/>
    </location>
</feature>
<feature type="domain" description="RDRP core" evidence="3">
    <location>
        <begin position="8"/>
        <end position="255"/>
    </location>
</feature>
<dbReference type="AlphaFoldDB" id="A0A139AN19"/>
<gene>
    <name evidence="4" type="ORF">M427DRAFT_222695</name>
</gene>
<evidence type="ECO:0000259" key="3">
    <source>
        <dbReference type="Pfam" id="PF05183"/>
    </source>
</evidence>
<dbReference type="GO" id="GO:0003723">
    <property type="term" value="F:RNA binding"/>
    <property type="evidence" value="ECO:0007669"/>
    <property type="project" value="UniProtKB-KW"/>
</dbReference>
<evidence type="ECO:0000256" key="2">
    <source>
        <dbReference type="SAM" id="MobiDB-lite"/>
    </source>
</evidence>
<dbReference type="Pfam" id="PF05183">
    <property type="entry name" value="RdRP"/>
    <property type="match status" value="1"/>
</dbReference>
<keyword evidence="1" id="KW-0696">RNA-directed RNA polymerase</keyword>
<name>A0A139AN19_GONPJ</name>
<keyword evidence="1" id="KW-0808">Transferase</keyword>
<proteinExistence type="inferred from homology"/>
<dbReference type="EMBL" id="KQ965743">
    <property type="protein sequence ID" value="KXS18132.1"/>
    <property type="molecule type" value="Genomic_DNA"/>
</dbReference>
<keyword evidence="1" id="KW-0694">RNA-binding</keyword>
<dbReference type="EC" id="2.7.7.48" evidence="1"/>
<dbReference type="GO" id="GO:0030422">
    <property type="term" value="P:siRNA processing"/>
    <property type="evidence" value="ECO:0007669"/>
    <property type="project" value="TreeGrafter"/>
</dbReference>
<comment type="catalytic activity">
    <reaction evidence="1">
        <text>RNA(n) + a ribonucleoside 5'-triphosphate = RNA(n+1) + diphosphate</text>
        <dbReference type="Rhea" id="RHEA:21248"/>
        <dbReference type="Rhea" id="RHEA-COMP:14527"/>
        <dbReference type="Rhea" id="RHEA-COMP:17342"/>
        <dbReference type="ChEBI" id="CHEBI:33019"/>
        <dbReference type="ChEBI" id="CHEBI:61557"/>
        <dbReference type="ChEBI" id="CHEBI:140395"/>
        <dbReference type="EC" id="2.7.7.48"/>
    </reaction>
</comment>
<dbReference type="InterPro" id="IPR057596">
    <property type="entry name" value="RDRP_core"/>
</dbReference>
<dbReference type="PANTHER" id="PTHR23079:SF14">
    <property type="entry name" value="RNA-DEPENDENT RNA POLYMERASE"/>
    <property type="match status" value="1"/>
</dbReference>
<dbReference type="Proteomes" id="UP000070544">
    <property type="component" value="Unassembled WGS sequence"/>
</dbReference>
<dbReference type="InterPro" id="IPR007855">
    <property type="entry name" value="RDRP"/>
</dbReference>
<evidence type="ECO:0000313" key="4">
    <source>
        <dbReference type="EMBL" id="KXS18132.1"/>
    </source>
</evidence>
<dbReference type="GO" id="GO:0031380">
    <property type="term" value="C:nuclear RNA-directed RNA polymerase complex"/>
    <property type="evidence" value="ECO:0007669"/>
    <property type="project" value="TreeGrafter"/>
</dbReference>
<dbReference type="STRING" id="1344416.A0A139AN19"/>
<keyword evidence="1" id="KW-0548">Nucleotidyltransferase</keyword>
<keyword evidence="5" id="KW-1185">Reference proteome</keyword>
<accession>A0A139AN19</accession>
<evidence type="ECO:0000313" key="5">
    <source>
        <dbReference type="Proteomes" id="UP000070544"/>
    </source>
</evidence>
<evidence type="ECO:0000256" key="1">
    <source>
        <dbReference type="RuleBase" id="RU363098"/>
    </source>
</evidence>
<dbReference type="OrthoDB" id="10055769at2759"/>
<dbReference type="PANTHER" id="PTHR23079">
    <property type="entry name" value="RNA-DEPENDENT RNA POLYMERASE"/>
    <property type="match status" value="1"/>
</dbReference>
<comment type="similarity">
    <text evidence="1">Belongs to the RdRP family.</text>
</comment>
<dbReference type="GO" id="GO:0003968">
    <property type="term" value="F:RNA-directed RNA polymerase activity"/>
    <property type="evidence" value="ECO:0007669"/>
    <property type="project" value="UniProtKB-KW"/>
</dbReference>